<dbReference type="RefSeq" id="WP_342697188.1">
    <property type="nucleotide sequence ID" value="NZ_JBCGDO010000045.1"/>
</dbReference>
<sequence>MKIFFIIFIFFFSGISYSQKQSKVKFNVLFAKNSPAPGVNIIVKNSSTTIGTQTDLNGNAELFGSKENDLIEISYLGPTSPNFSLVKSVDSIAINLEKQIVIYYSKNKKLKKVRFQR</sequence>
<dbReference type="InterPro" id="IPR008969">
    <property type="entry name" value="CarboxyPept-like_regulatory"/>
</dbReference>
<dbReference type="Proteomes" id="UP001460072">
    <property type="component" value="Unassembled WGS sequence"/>
</dbReference>
<comment type="caution">
    <text evidence="1">The sequence shown here is derived from an EMBL/GenBank/DDBJ whole genome shotgun (WGS) entry which is preliminary data.</text>
</comment>
<dbReference type="SUPFAM" id="SSF49464">
    <property type="entry name" value="Carboxypeptidase regulatory domain-like"/>
    <property type="match status" value="1"/>
</dbReference>
<gene>
    <name evidence="1" type="ORF">WFZ85_15590</name>
</gene>
<evidence type="ECO:0008006" key="3">
    <source>
        <dbReference type="Google" id="ProtNLM"/>
    </source>
</evidence>
<proteinExistence type="predicted"/>
<name>A0ABU9N8L9_9FLAO</name>
<keyword evidence="2" id="KW-1185">Reference proteome</keyword>
<reference evidence="1 2" key="1">
    <citation type="submission" date="2024-03" db="EMBL/GenBank/DDBJ databases">
        <title>Two novel species of the genus Flavobacterium exhibiting potentially degradation of complex polysaccharides.</title>
        <authorList>
            <person name="Lian X."/>
        </authorList>
    </citation>
    <scope>NUCLEOTIDE SEQUENCE [LARGE SCALE GENOMIC DNA]</scope>
    <source>
        <strain evidence="2">j3</strain>
    </source>
</reference>
<dbReference type="EMBL" id="JBCGDO010000045">
    <property type="protein sequence ID" value="MEM0544022.1"/>
    <property type="molecule type" value="Genomic_DNA"/>
</dbReference>
<evidence type="ECO:0000313" key="2">
    <source>
        <dbReference type="Proteomes" id="UP001460072"/>
    </source>
</evidence>
<organism evidence="1 2">
    <name type="scientific">Flavobacterium aureirubrum</name>
    <dbReference type="NCBI Taxonomy" id="3133147"/>
    <lineage>
        <taxon>Bacteria</taxon>
        <taxon>Pseudomonadati</taxon>
        <taxon>Bacteroidota</taxon>
        <taxon>Flavobacteriia</taxon>
        <taxon>Flavobacteriales</taxon>
        <taxon>Flavobacteriaceae</taxon>
        <taxon>Flavobacterium</taxon>
    </lineage>
</organism>
<accession>A0ABU9N8L9</accession>
<protein>
    <recommendedName>
        <fullName evidence="3">CarboxypepD_reg-like domain-containing protein</fullName>
    </recommendedName>
</protein>
<evidence type="ECO:0000313" key="1">
    <source>
        <dbReference type="EMBL" id="MEM0544022.1"/>
    </source>
</evidence>